<dbReference type="PANTHER" id="PTHR33735">
    <property type="entry name" value="EXPRESSED PROTEIN"/>
    <property type="match status" value="1"/>
</dbReference>
<accession>A0A2U1KWQ2</accession>
<dbReference type="EMBL" id="PKPP01013251">
    <property type="protein sequence ID" value="PWA41185.1"/>
    <property type="molecule type" value="Genomic_DNA"/>
</dbReference>
<comment type="caution">
    <text evidence="1">The sequence shown here is derived from an EMBL/GenBank/DDBJ whole genome shotgun (WGS) entry which is preliminary data.</text>
</comment>
<dbReference type="OrthoDB" id="1610796at2759"/>
<dbReference type="Proteomes" id="UP000245207">
    <property type="component" value="Unassembled WGS sequence"/>
</dbReference>
<organism evidence="1 2">
    <name type="scientific">Artemisia annua</name>
    <name type="common">Sweet wormwood</name>
    <dbReference type="NCBI Taxonomy" id="35608"/>
    <lineage>
        <taxon>Eukaryota</taxon>
        <taxon>Viridiplantae</taxon>
        <taxon>Streptophyta</taxon>
        <taxon>Embryophyta</taxon>
        <taxon>Tracheophyta</taxon>
        <taxon>Spermatophyta</taxon>
        <taxon>Magnoliopsida</taxon>
        <taxon>eudicotyledons</taxon>
        <taxon>Gunneridae</taxon>
        <taxon>Pentapetalae</taxon>
        <taxon>asterids</taxon>
        <taxon>campanulids</taxon>
        <taxon>Asterales</taxon>
        <taxon>Asteraceae</taxon>
        <taxon>Asteroideae</taxon>
        <taxon>Anthemideae</taxon>
        <taxon>Artemisiinae</taxon>
        <taxon>Artemisia</taxon>
    </lineage>
</organism>
<protein>
    <submittedName>
        <fullName evidence="1">Uncharacterized protein</fullName>
    </submittedName>
</protein>
<dbReference type="AlphaFoldDB" id="A0A2U1KWQ2"/>
<gene>
    <name evidence="1" type="ORF">CTI12_AA553320</name>
</gene>
<keyword evidence="2" id="KW-1185">Reference proteome</keyword>
<reference evidence="1 2" key="1">
    <citation type="journal article" date="2018" name="Mol. Plant">
        <title>The genome of Artemisia annua provides insight into the evolution of Asteraceae family and artemisinin biosynthesis.</title>
        <authorList>
            <person name="Shen Q."/>
            <person name="Zhang L."/>
            <person name="Liao Z."/>
            <person name="Wang S."/>
            <person name="Yan T."/>
            <person name="Shi P."/>
            <person name="Liu M."/>
            <person name="Fu X."/>
            <person name="Pan Q."/>
            <person name="Wang Y."/>
            <person name="Lv Z."/>
            <person name="Lu X."/>
            <person name="Zhang F."/>
            <person name="Jiang W."/>
            <person name="Ma Y."/>
            <person name="Chen M."/>
            <person name="Hao X."/>
            <person name="Li L."/>
            <person name="Tang Y."/>
            <person name="Lv G."/>
            <person name="Zhou Y."/>
            <person name="Sun X."/>
            <person name="Brodelius P.E."/>
            <person name="Rose J.K.C."/>
            <person name="Tang K."/>
        </authorList>
    </citation>
    <scope>NUCLEOTIDE SEQUENCE [LARGE SCALE GENOMIC DNA]</scope>
    <source>
        <strain evidence="2">cv. Huhao1</strain>
        <tissue evidence="1">Leaf</tissue>
    </source>
</reference>
<sequence length="186" mass="20317">MARSKGIFYGSLLVKQLHTTTVSSCSKNTKILKDTTLRMIPRTTSAGQARRTFCDLSGKQELPPPTSGSNWGKWTAGIGVTTMIISFLQFKEDVDFVIETTEEIIDAVEVISEAVDMVTEKLAEDLPDGSKLKATIELIEDVAETVAVEAQKAVAFIDEIQEAEQKLSPIIEPVKQLTQVAPSEDS</sequence>
<evidence type="ECO:0000313" key="1">
    <source>
        <dbReference type="EMBL" id="PWA41185.1"/>
    </source>
</evidence>
<dbReference type="PANTHER" id="PTHR33735:SF25">
    <property type="entry name" value="PTERIN-BINDING DOMAIN-CONTAINING PROTEIN"/>
    <property type="match status" value="1"/>
</dbReference>
<name>A0A2U1KWQ2_ARTAN</name>
<dbReference type="STRING" id="35608.A0A2U1KWQ2"/>
<proteinExistence type="predicted"/>
<evidence type="ECO:0000313" key="2">
    <source>
        <dbReference type="Proteomes" id="UP000245207"/>
    </source>
</evidence>